<comment type="similarity">
    <text evidence="5">Belongs to the class-II pyridoxal-phosphate-dependent aminotransferase family. MalY/PatB cystathionine beta-lyase subfamily.</text>
</comment>
<dbReference type="PANTHER" id="PTHR43525:SF1">
    <property type="entry name" value="PROTEIN MALY"/>
    <property type="match status" value="1"/>
</dbReference>
<comment type="cofactor">
    <cofactor evidence="1">
        <name>pyridoxal 5'-phosphate</name>
        <dbReference type="ChEBI" id="CHEBI:597326"/>
    </cofactor>
</comment>
<evidence type="ECO:0000259" key="6">
    <source>
        <dbReference type="Pfam" id="PF00155"/>
    </source>
</evidence>
<accession>A0A9D1M7F0</accession>
<reference evidence="7" key="2">
    <citation type="journal article" date="2021" name="PeerJ">
        <title>Extensive microbial diversity within the chicken gut microbiome revealed by metagenomics and culture.</title>
        <authorList>
            <person name="Gilroy R."/>
            <person name="Ravi A."/>
            <person name="Getino M."/>
            <person name="Pursley I."/>
            <person name="Horton D.L."/>
            <person name="Alikhan N.F."/>
            <person name="Baker D."/>
            <person name="Gharbi K."/>
            <person name="Hall N."/>
            <person name="Watson M."/>
            <person name="Adriaenssens E.M."/>
            <person name="Foster-Nyarko E."/>
            <person name="Jarju S."/>
            <person name="Secka A."/>
            <person name="Antonio M."/>
            <person name="Oren A."/>
            <person name="Chaudhuri R.R."/>
            <person name="La Ragione R."/>
            <person name="Hildebrand F."/>
            <person name="Pallen M.J."/>
        </authorList>
    </citation>
    <scope>NUCLEOTIDE SEQUENCE</scope>
    <source>
        <strain evidence="7">CHK158-818</strain>
    </source>
</reference>
<dbReference type="InterPro" id="IPR027619">
    <property type="entry name" value="C-S_lyase_PatB-like"/>
</dbReference>
<reference evidence="7" key="1">
    <citation type="submission" date="2020-10" db="EMBL/GenBank/DDBJ databases">
        <authorList>
            <person name="Gilroy R."/>
        </authorList>
    </citation>
    <scope>NUCLEOTIDE SEQUENCE</scope>
    <source>
        <strain evidence="7">CHK158-818</strain>
    </source>
</reference>
<dbReference type="EMBL" id="DVNA01000120">
    <property type="protein sequence ID" value="HIU55195.1"/>
    <property type="molecule type" value="Genomic_DNA"/>
</dbReference>
<proteinExistence type="inferred from homology"/>
<dbReference type="NCBIfam" id="TIGR04350">
    <property type="entry name" value="C_S_lyase_PatB"/>
    <property type="match status" value="1"/>
</dbReference>
<evidence type="ECO:0000313" key="7">
    <source>
        <dbReference type="EMBL" id="HIU55195.1"/>
    </source>
</evidence>
<name>A0A9D1M7F0_9BACT</name>
<protein>
    <recommendedName>
        <fullName evidence="2">cysteine-S-conjugate beta-lyase</fullName>
        <ecNumber evidence="2">4.4.1.13</ecNumber>
    </recommendedName>
</protein>
<evidence type="ECO:0000256" key="3">
    <source>
        <dbReference type="ARBA" id="ARBA00022898"/>
    </source>
</evidence>
<evidence type="ECO:0000256" key="4">
    <source>
        <dbReference type="ARBA" id="ARBA00023239"/>
    </source>
</evidence>
<dbReference type="InterPro" id="IPR015424">
    <property type="entry name" value="PyrdxlP-dep_Trfase"/>
</dbReference>
<evidence type="ECO:0000313" key="8">
    <source>
        <dbReference type="Proteomes" id="UP000824112"/>
    </source>
</evidence>
<dbReference type="Proteomes" id="UP000824112">
    <property type="component" value="Unassembled WGS sequence"/>
</dbReference>
<sequence length="393" mass="44182">MSTFNFDEEINRYGTSCVKYDSLDSHFGTKDVLPMWVADMDFKTPPCVINAIKTRAEHPILGYTFADDSYYRAICDWQWRRHGWSITPHQIGFLPGIVVGMAYCIKAMTTPGDKILIQSPVYPPFRNLVEKNGRQVVCNSLHNDGTRFQIDFDDLEKKLSEGCKMMLLCNPHNPGGRIWEREELQQIARLCHRYGVLVVSDEIHADLALPGNKHLPFACVSEEAADNCITLSAPSKTFNMAGLGSSYFIAGNEAVRHKLETYLEASELNNGHLFAFCTAEAAYREGEAWLSQLLDYLAGNVRLVRDFMAEHLPQIKVMVPQASFLVWLDFRALQLEQPALVDFLLKKARLGLNDGLSFGVEGRGFMRMNVGTTRATVGRALAQLKKAIDEGSF</sequence>
<comment type="caution">
    <text evidence="7">The sequence shown here is derived from an EMBL/GenBank/DDBJ whole genome shotgun (WGS) entry which is preliminary data.</text>
</comment>
<dbReference type="Pfam" id="PF00155">
    <property type="entry name" value="Aminotran_1_2"/>
    <property type="match status" value="1"/>
</dbReference>
<dbReference type="EC" id="4.4.1.13" evidence="2"/>
<evidence type="ECO:0000256" key="2">
    <source>
        <dbReference type="ARBA" id="ARBA00012224"/>
    </source>
</evidence>
<dbReference type="InterPro" id="IPR004839">
    <property type="entry name" value="Aminotransferase_I/II_large"/>
</dbReference>
<dbReference type="SUPFAM" id="SSF53383">
    <property type="entry name" value="PLP-dependent transferases"/>
    <property type="match status" value="1"/>
</dbReference>
<keyword evidence="3" id="KW-0663">Pyridoxal phosphate</keyword>
<dbReference type="CDD" id="cd00609">
    <property type="entry name" value="AAT_like"/>
    <property type="match status" value="1"/>
</dbReference>
<feature type="domain" description="Aminotransferase class I/classII large" evidence="6">
    <location>
        <begin position="32"/>
        <end position="383"/>
    </location>
</feature>
<dbReference type="InterPro" id="IPR015422">
    <property type="entry name" value="PyrdxlP-dep_Trfase_small"/>
</dbReference>
<dbReference type="Gene3D" id="3.90.1150.10">
    <property type="entry name" value="Aspartate Aminotransferase, domain 1"/>
    <property type="match status" value="1"/>
</dbReference>
<gene>
    <name evidence="7" type="ORF">IAB03_05240</name>
</gene>
<dbReference type="GO" id="GO:0047804">
    <property type="term" value="F:cysteine-S-conjugate beta-lyase activity"/>
    <property type="evidence" value="ECO:0007669"/>
    <property type="project" value="UniProtKB-EC"/>
</dbReference>
<organism evidence="7 8">
    <name type="scientific">Candidatus Gallibacteroides avistercoris</name>
    <dbReference type="NCBI Taxonomy" id="2840833"/>
    <lineage>
        <taxon>Bacteria</taxon>
        <taxon>Pseudomonadati</taxon>
        <taxon>Bacteroidota</taxon>
        <taxon>Bacteroidia</taxon>
        <taxon>Bacteroidales</taxon>
        <taxon>Bacteroidaceae</taxon>
        <taxon>Bacteroidaceae incertae sedis</taxon>
        <taxon>Candidatus Gallibacteroides</taxon>
    </lineage>
</organism>
<evidence type="ECO:0000256" key="1">
    <source>
        <dbReference type="ARBA" id="ARBA00001933"/>
    </source>
</evidence>
<dbReference type="Gene3D" id="3.40.640.10">
    <property type="entry name" value="Type I PLP-dependent aspartate aminotransferase-like (Major domain)"/>
    <property type="match status" value="1"/>
</dbReference>
<keyword evidence="4 7" id="KW-0456">Lyase</keyword>
<dbReference type="InterPro" id="IPR051798">
    <property type="entry name" value="Class-II_PLP-Dep_Aminotrans"/>
</dbReference>
<evidence type="ECO:0000256" key="5">
    <source>
        <dbReference type="ARBA" id="ARBA00037974"/>
    </source>
</evidence>
<dbReference type="InterPro" id="IPR015421">
    <property type="entry name" value="PyrdxlP-dep_Trfase_major"/>
</dbReference>
<dbReference type="GO" id="GO:0030170">
    <property type="term" value="F:pyridoxal phosphate binding"/>
    <property type="evidence" value="ECO:0007669"/>
    <property type="project" value="InterPro"/>
</dbReference>
<dbReference type="AlphaFoldDB" id="A0A9D1M7F0"/>
<dbReference type="PANTHER" id="PTHR43525">
    <property type="entry name" value="PROTEIN MALY"/>
    <property type="match status" value="1"/>
</dbReference>